<dbReference type="InterPro" id="IPR013324">
    <property type="entry name" value="RNA_pol_sigma_r3/r4-like"/>
</dbReference>
<keyword evidence="2" id="KW-0731">Sigma factor</keyword>
<proteinExistence type="predicted"/>
<dbReference type="Pfam" id="PF04545">
    <property type="entry name" value="Sigma70_r4"/>
    <property type="match status" value="1"/>
</dbReference>
<dbReference type="PANTHER" id="PTHR30603:SF47">
    <property type="entry name" value="RNA POLYMERASE SIGMA FACTOR SIGD, CHLOROPLASTIC"/>
    <property type="match status" value="1"/>
</dbReference>
<dbReference type="Pfam" id="PF04539">
    <property type="entry name" value="Sigma70_r3"/>
    <property type="match status" value="1"/>
</dbReference>
<dbReference type="PRINTS" id="PR00046">
    <property type="entry name" value="SIGMA70FCT"/>
</dbReference>
<feature type="domain" description="RNA polymerase sigma-70 region 3" evidence="6">
    <location>
        <begin position="152"/>
        <end position="222"/>
    </location>
</feature>
<evidence type="ECO:0000256" key="2">
    <source>
        <dbReference type="ARBA" id="ARBA00023082"/>
    </source>
</evidence>
<feature type="domain" description="RNA polymerase sigma-70 region 1.2" evidence="5">
    <location>
        <begin position="30"/>
        <end position="61"/>
    </location>
</feature>
<dbReference type="InterPro" id="IPR014284">
    <property type="entry name" value="RNA_pol_sigma-70_dom"/>
</dbReference>
<dbReference type="SUPFAM" id="SSF88659">
    <property type="entry name" value="Sigma3 and sigma4 domains of RNA polymerase sigma factors"/>
    <property type="match status" value="2"/>
</dbReference>
<accession>A0A9D9GSE4</accession>
<dbReference type="CDD" id="cd06171">
    <property type="entry name" value="Sigma70_r4"/>
    <property type="match status" value="1"/>
</dbReference>
<dbReference type="InterPro" id="IPR000943">
    <property type="entry name" value="RNA_pol_sigma70"/>
</dbReference>
<sequence length="301" mass="34717">MKEKKPINYDEILNSSSRYYSSDYAKDLVPIKLYLEQISHSRLLTQDEEQELSKRIQEGDDKALDTLVTCNLRLVVDIAKKYVAKNNSISLEDLVSVGNQGLINAAKGYDYKRGTRFSTYATSSIDNAIRDEIKHRNDLLNIPNKDKEIFYAISKTRSLLKKRLFREPTVKEIAKEINDPKLSEEKIEEYIANEPSLVSLDAPIGTDQKQTLGDMIPDQSNEINEIDDEDEHHELSQALNALDDRCKKMIELKYGLASYHPHSLQEIADIYHISRERVRQIIESGLKQMKSKLESEFYEKD</sequence>
<reference evidence="9" key="2">
    <citation type="journal article" date="2021" name="PeerJ">
        <title>Extensive microbial diversity within the chicken gut microbiome revealed by metagenomics and culture.</title>
        <authorList>
            <person name="Gilroy R."/>
            <person name="Ravi A."/>
            <person name="Getino M."/>
            <person name="Pursley I."/>
            <person name="Horton D.L."/>
            <person name="Alikhan N.F."/>
            <person name="Baker D."/>
            <person name="Gharbi K."/>
            <person name="Hall N."/>
            <person name="Watson M."/>
            <person name="Adriaenssens E.M."/>
            <person name="Foster-Nyarko E."/>
            <person name="Jarju S."/>
            <person name="Secka A."/>
            <person name="Antonio M."/>
            <person name="Oren A."/>
            <person name="Chaudhuri R.R."/>
            <person name="La Ragione R."/>
            <person name="Hildebrand F."/>
            <person name="Pallen M.J."/>
        </authorList>
    </citation>
    <scope>NUCLEOTIDE SEQUENCE</scope>
    <source>
        <strain evidence="9">1748</strain>
    </source>
</reference>
<name>A0A9D9GSE4_9BACL</name>
<dbReference type="NCBIfam" id="TIGR02937">
    <property type="entry name" value="sigma70-ECF"/>
    <property type="match status" value="1"/>
</dbReference>
<dbReference type="AlphaFoldDB" id="A0A9D9GSE4"/>
<keyword evidence="3" id="KW-0238">DNA-binding</keyword>
<dbReference type="Pfam" id="PF04542">
    <property type="entry name" value="Sigma70_r2"/>
    <property type="match status" value="1"/>
</dbReference>
<dbReference type="InterPro" id="IPR036388">
    <property type="entry name" value="WH-like_DNA-bd_sf"/>
</dbReference>
<organism evidence="9 10">
    <name type="scientific">Candidatus Scatoplasma merdavium</name>
    <dbReference type="NCBI Taxonomy" id="2840932"/>
    <lineage>
        <taxon>Bacteria</taxon>
        <taxon>Bacillati</taxon>
        <taxon>Bacillota</taxon>
        <taxon>Bacilli</taxon>
        <taxon>Bacillales</taxon>
        <taxon>Candidatus Scatoplasma</taxon>
    </lineage>
</organism>
<dbReference type="PIRSF" id="PIRSF000770">
    <property type="entry name" value="RNA_pol_sigma-SigE/K"/>
    <property type="match status" value="1"/>
</dbReference>
<dbReference type="Gene3D" id="1.10.10.10">
    <property type="entry name" value="Winged helix-like DNA-binding domain superfamily/Winged helix DNA-binding domain"/>
    <property type="match status" value="2"/>
</dbReference>
<dbReference type="InterPro" id="IPR050239">
    <property type="entry name" value="Sigma-70_RNA_pol_init_factors"/>
</dbReference>
<evidence type="ECO:0000313" key="10">
    <source>
        <dbReference type="Proteomes" id="UP000823629"/>
    </source>
</evidence>
<dbReference type="GO" id="GO:0006352">
    <property type="term" value="P:DNA-templated transcription initiation"/>
    <property type="evidence" value="ECO:0007669"/>
    <property type="project" value="InterPro"/>
</dbReference>
<gene>
    <name evidence="9" type="ORF">IAC78_04685</name>
</gene>
<dbReference type="EMBL" id="JADING010000137">
    <property type="protein sequence ID" value="MBO8414744.1"/>
    <property type="molecule type" value="Genomic_DNA"/>
</dbReference>
<dbReference type="InterPro" id="IPR007630">
    <property type="entry name" value="RNA_pol_sigma70_r4"/>
</dbReference>
<evidence type="ECO:0000256" key="4">
    <source>
        <dbReference type="ARBA" id="ARBA00023163"/>
    </source>
</evidence>
<feature type="domain" description="RNA polymerase sigma-70 region 2" evidence="7">
    <location>
        <begin position="67"/>
        <end position="136"/>
    </location>
</feature>
<evidence type="ECO:0000259" key="5">
    <source>
        <dbReference type="Pfam" id="PF00140"/>
    </source>
</evidence>
<dbReference type="Pfam" id="PF00140">
    <property type="entry name" value="Sigma70_r1_2"/>
    <property type="match status" value="1"/>
</dbReference>
<evidence type="ECO:0000313" key="9">
    <source>
        <dbReference type="EMBL" id="MBO8414744.1"/>
    </source>
</evidence>
<keyword evidence="1" id="KW-0805">Transcription regulation</keyword>
<dbReference type="PANTHER" id="PTHR30603">
    <property type="entry name" value="RNA POLYMERASE SIGMA FACTOR RPO"/>
    <property type="match status" value="1"/>
</dbReference>
<dbReference type="SUPFAM" id="SSF88946">
    <property type="entry name" value="Sigma2 domain of RNA polymerase sigma factors"/>
    <property type="match status" value="1"/>
</dbReference>
<dbReference type="GO" id="GO:0003677">
    <property type="term" value="F:DNA binding"/>
    <property type="evidence" value="ECO:0007669"/>
    <property type="project" value="UniProtKB-KW"/>
</dbReference>
<dbReference type="Gene3D" id="1.10.601.10">
    <property type="entry name" value="RNA Polymerase Primary Sigma Factor"/>
    <property type="match status" value="1"/>
</dbReference>
<comment type="caution">
    <text evidence="9">The sequence shown here is derived from an EMBL/GenBank/DDBJ whole genome shotgun (WGS) entry which is preliminary data.</text>
</comment>
<dbReference type="InterPro" id="IPR007624">
    <property type="entry name" value="RNA_pol_sigma70_r3"/>
</dbReference>
<evidence type="ECO:0000256" key="3">
    <source>
        <dbReference type="ARBA" id="ARBA00023125"/>
    </source>
</evidence>
<evidence type="ECO:0000256" key="1">
    <source>
        <dbReference type="ARBA" id="ARBA00023015"/>
    </source>
</evidence>
<keyword evidence="4" id="KW-0804">Transcription</keyword>
<dbReference type="InterPro" id="IPR013325">
    <property type="entry name" value="RNA_pol_sigma_r2"/>
</dbReference>
<dbReference type="InterPro" id="IPR007627">
    <property type="entry name" value="RNA_pol_sigma70_r2"/>
</dbReference>
<dbReference type="GO" id="GO:0016987">
    <property type="term" value="F:sigma factor activity"/>
    <property type="evidence" value="ECO:0007669"/>
    <property type="project" value="UniProtKB-KW"/>
</dbReference>
<reference evidence="9" key="1">
    <citation type="submission" date="2020-10" db="EMBL/GenBank/DDBJ databases">
        <authorList>
            <person name="Gilroy R."/>
        </authorList>
    </citation>
    <scope>NUCLEOTIDE SEQUENCE</scope>
    <source>
        <strain evidence="9">1748</strain>
    </source>
</reference>
<evidence type="ECO:0000259" key="7">
    <source>
        <dbReference type="Pfam" id="PF04542"/>
    </source>
</evidence>
<evidence type="ECO:0000259" key="8">
    <source>
        <dbReference type="Pfam" id="PF04545"/>
    </source>
</evidence>
<evidence type="ECO:0000259" key="6">
    <source>
        <dbReference type="Pfam" id="PF04539"/>
    </source>
</evidence>
<feature type="domain" description="RNA polymerase sigma-70 region 4" evidence="8">
    <location>
        <begin position="238"/>
        <end position="290"/>
    </location>
</feature>
<dbReference type="Proteomes" id="UP000823629">
    <property type="component" value="Unassembled WGS sequence"/>
</dbReference>
<protein>
    <submittedName>
        <fullName evidence="9">Sigma-70 family RNA polymerase sigma factor</fullName>
    </submittedName>
</protein>
<dbReference type="InterPro" id="IPR009042">
    <property type="entry name" value="RNA_pol_sigma70_r1_2"/>
</dbReference>